<protein>
    <submittedName>
        <fullName evidence="1">Uncharacterized protein</fullName>
    </submittedName>
</protein>
<feature type="non-terminal residue" evidence="1">
    <location>
        <position position="1"/>
    </location>
</feature>
<sequence length="53" mass="6020">VPLDQFCLKLLFGNFVFSSTLLGMPVQGLYTDMYRTSYIIHVRYVGGMPNSTQ</sequence>
<dbReference type="Proteomes" id="UP000824469">
    <property type="component" value="Unassembled WGS sequence"/>
</dbReference>
<accession>A0AA38G2L3</accession>
<comment type="caution">
    <text evidence="1">The sequence shown here is derived from an EMBL/GenBank/DDBJ whole genome shotgun (WGS) entry which is preliminary data.</text>
</comment>
<reference evidence="1 2" key="1">
    <citation type="journal article" date="2021" name="Nat. Plants">
        <title>The Taxus genome provides insights into paclitaxel biosynthesis.</title>
        <authorList>
            <person name="Xiong X."/>
            <person name="Gou J."/>
            <person name="Liao Q."/>
            <person name="Li Y."/>
            <person name="Zhou Q."/>
            <person name="Bi G."/>
            <person name="Li C."/>
            <person name="Du R."/>
            <person name="Wang X."/>
            <person name="Sun T."/>
            <person name="Guo L."/>
            <person name="Liang H."/>
            <person name="Lu P."/>
            <person name="Wu Y."/>
            <person name="Zhang Z."/>
            <person name="Ro D.K."/>
            <person name="Shang Y."/>
            <person name="Huang S."/>
            <person name="Yan J."/>
        </authorList>
    </citation>
    <scope>NUCLEOTIDE SEQUENCE [LARGE SCALE GENOMIC DNA]</scope>
    <source>
        <strain evidence="1">Ta-2019</strain>
    </source>
</reference>
<keyword evidence="2" id="KW-1185">Reference proteome</keyword>
<feature type="non-terminal residue" evidence="1">
    <location>
        <position position="53"/>
    </location>
</feature>
<evidence type="ECO:0000313" key="1">
    <source>
        <dbReference type="EMBL" id="KAH9314650.1"/>
    </source>
</evidence>
<dbReference type="AlphaFoldDB" id="A0AA38G2L3"/>
<evidence type="ECO:0000313" key="2">
    <source>
        <dbReference type="Proteomes" id="UP000824469"/>
    </source>
</evidence>
<proteinExistence type="predicted"/>
<organism evidence="1 2">
    <name type="scientific">Taxus chinensis</name>
    <name type="common">Chinese yew</name>
    <name type="synonym">Taxus wallichiana var. chinensis</name>
    <dbReference type="NCBI Taxonomy" id="29808"/>
    <lineage>
        <taxon>Eukaryota</taxon>
        <taxon>Viridiplantae</taxon>
        <taxon>Streptophyta</taxon>
        <taxon>Embryophyta</taxon>
        <taxon>Tracheophyta</taxon>
        <taxon>Spermatophyta</taxon>
        <taxon>Pinopsida</taxon>
        <taxon>Pinidae</taxon>
        <taxon>Conifers II</taxon>
        <taxon>Cupressales</taxon>
        <taxon>Taxaceae</taxon>
        <taxon>Taxus</taxon>
    </lineage>
</organism>
<dbReference type="EMBL" id="JAHRHJ020000005">
    <property type="protein sequence ID" value="KAH9314650.1"/>
    <property type="molecule type" value="Genomic_DNA"/>
</dbReference>
<gene>
    <name evidence="1" type="ORF">KI387_023277</name>
</gene>
<name>A0AA38G2L3_TAXCH</name>